<evidence type="ECO:0000313" key="2">
    <source>
        <dbReference type="Proteomes" id="UP000475117"/>
    </source>
</evidence>
<dbReference type="EMBL" id="CP066776">
    <property type="protein sequence ID" value="QQL45889.1"/>
    <property type="molecule type" value="Genomic_DNA"/>
</dbReference>
<name>A0A7T7F3D3_9BACT</name>
<accession>A0A7T7F3D3</accession>
<dbReference type="Proteomes" id="UP000475117">
    <property type="component" value="Chromosome"/>
</dbReference>
<proteinExistence type="predicted"/>
<sequence>MMMQVVGAIALGAGGFVAGRMTADGGSAGGAPAPVLAREVEAVTKVIVESGPSVAPAVVDAPRNTVIPVVEAKERAVVLPSDALSLLSSVQVRVPQGRLFENNDPAEAALGIVDQEKAELQQAFRKALAEVKAAEAGATNFIPEDGGVTMLTVSPTPAARNRLRAEFASRASEILGDERGKAFVAIKGGDALFGAGDMEKNYMIEETDTGYRISVMEGDDRRVLIGDSVPETLRHITDVAGLDPNPVPQVDDE</sequence>
<dbReference type="RefSeq" id="WP_164365565.1">
    <property type="nucleotide sequence ID" value="NZ_CP066776.1"/>
</dbReference>
<gene>
    <name evidence="1" type="ORF">G3M56_004720</name>
</gene>
<evidence type="ECO:0000313" key="1">
    <source>
        <dbReference type="EMBL" id="QQL45889.1"/>
    </source>
</evidence>
<protein>
    <submittedName>
        <fullName evidence="1">Uncharacterized protein</fullName>
    </submittedName>
</protein>
<organism evidence="1 2">
    <name type="scientific">Sulfuriroseicoccus oceanibius</name>
    <dbReference type="NCBI Taxonomy" id="2707525"/>
    <lineage>
        <taxon>Bacteria</taxon>
        <taxon>Pseudomonadati</taxon>
        <taxon>Verrucomicrobiota</taxon>
        <taxon>Verrucomicrobiia</taxon>
        <taxon>Verrucomicrobiales</taxon>
        <taxon>Verrucomicrobiaceae</taxon>
        <taxon>Sulfuriroseicoccus</taxon>
    </lineage>
</organism>
<reference evidence="1 2" key="1">
    <citation type="submission" date="2020-12" db="EMBL/GenBank/DDBJ databases">
        <title>Sulforoseuscoccus oceanibium gen. nov., sp. nov., a representative of the phylum Verrucomicrobia with special cytoplasmic membrane, and proposal of Sulforoseuscoccusaceae fam. nov.</title>
        <authorList>
            <person name="Xi F."/>
        </authorList>
    </citation>
    <scope>NUCLEOTIDE SEQUENCE [LARGE SCALE GENOMIC DNA]</scope>
    <source>
        <strain evidence="1 2">T37</strain>
    </source>
</reference>
<dbReference type="KEGG" id="soa:G3M56_004720"/>
<dbReference type="AlphaFoldDB" id="A0A7T7F3D3"/>
<keyword evidence="2" id="KW-1185">Reference proteome</keyword>